<name>A0A3G4ZKL6_9VIRU</name>
<proteinExistence type="predicted"/>
<evidence type="ECO:0000313" key="1">
    <source>
        <dbReference type="EMBL" id="AYV75370.1"/>
    </source>
</evidence>
<reference evidence="1" key="1">
    <citation type="submission" date="2018-10" db="EMBL/GenBank/DDBJ databases">
        <title>Hidden diversity of soil giant viruses.</title>
        <authorList>
            <person name="Schulz F."/>
            <person name="Alteio L."/>
            <person name="Goudeau D."/>
            <person name="Ryan E.M."/>
            <person name="Malmstrom R.R."/>
            <person name="Blanchard J."/>
            <person name="Woyke T."/>
        </authorList>
    </citation>
    <scope>NUCLEOTIDE SEQUENCE</scope>
    <source>
        <strain evidence="1">TEV1</strain>
    </source>
</reference>
<accession>A0A3G4ZKL6</accession>
<organism evidence="1">
    <name type="scientific">Terrestrivirus sp</name>
    <dbReference type="NCBI Taxonomy" id="2487775"/>
    <lineage>
        <taxon>Viruses</taxon>
        <taxon>Varidnaviria</taxon>
        <taxon>Bamfordvirae</taxon>
        <taxon>Nucleocytoviricota</taxon>
        <taxon>Megaviricetes</taxon>
        <taxon>Imitervirales</taxon>
        <taxon>Mimiviridae</taxon>
        <taxon>Klosneuvirinae</taxon>
    </lineage>
</organism>
<protein>
    <submittedName>
        <fullName evidence="1">Uncharacterized protein</fullName>
    </submittedName>
</protein>
<dbReference type="EMBL" id="MK071979">
    <property type="protein sequence ID" value="AYV75370.1"/>
    <property type="molecule type" value="Genomic_DNA"/>
</dbReference>
<gene>
    <name evidence="1" type="ORF">Terrestrivirus1_244</name>
</gene>
<sequence length="62" mass="7923">MLYYIIWYYDILWVKQFIFQTLKNKYCIFRKNLNGFYKYFIFRKNLNGFYKHVSIYLSINKP</sequence>